<dbReference type="NCBIfam" id="TIGR00778">
    <property type="entry name" value="ahpD_dom"/>
    <property type="match status" value="1"/>
</dbReference>
<feature type="domain" description="Carboxymuconolactone decarboxylase-like" evidence="1">
    <location>
        <begin position="12"/>
        <end position="94"/>
    </location>
</feature>
<proteinExistence type="predicted"/>
<comment type="caution">
    <text evidence="2">The sequence shown here is derived from an EMBL/GenBank/DDBJ whole genome shotgun (WGS) entry which is preliminary data.</text>
</comment>
<organism evidence="2 3">
    <name type="scientific">Mucilaginibacter limnophilus</name>
    <dbReference type="NCBI Taxonomy" id="1932778"/>
    <lineage>
        <taxon>Bacteria</taxon>
        <taxon>Pseudomonadati</taxon>
        <taxon>Bacteroidota</taxon>
        <taxon>Sphingobacteriia</taxon>
        <taxon>Sphingobacteriales</taxon>
        <taxon>Sphingobacteriaceae</taxon>
        <taxon>Mucilaginibacter</taxon>
    </lineage>
</organism>
<dbReference type="Gene3D" id="1.20.1290.10">
    <property type="entry name" value="AhpD-like"/>
    <property type="match status" value="1"/>
</dbReference>
<protein>
    <submittedName>
        <fullName evidence="2">Carboxymuconolactone decarboxylase family protein</fullName>
    </submittedName>
</protein>
<evidence type="ECO:0000313" key="2">
    <source>
        <dbReference type="EMBL" id="RVU03064.1"/>
    </source>
</evidence>
<dbReference type="PANTHER" id="PTHR35446">
    <property type="entry name" value="SI:CH211-175M2.5"/>
    <property type="match status" value="1"/>
</dbReference>
<dbReference type="RefSeq" id="WP_127703429.1">
    <property type="nucleotide sequence ID" value="NZ_SACK01000001.1"/>
</dbReference>
<dbReference type="SUPFAM" id="SSF69118">
    <property type="entry name" value="AhpD-like"/>
    <property type="match status" value="1"/>
</dbReference>
<dbReference type="InterPro" id="IPR003779">
    <property type="entry name" value="CMD-like"/>
</dbReference>
<keyword evidence="3" id="KW-1185">Reference proteome</keyword>
<evidence type="ECO:0000259" key="1">
    <source>
        <dbReference type="Pfam" id="PF02627"/>
    </source>
</evidence>
<dbReference type="AlphaFoldDB" id="A0A437MZL7"/>
<dbReference type="EMBL" id="SACK01000001">
    <property type="protein sequence ID" value="RVU03064.1"/>
    <property type="molecule type" value="Genomic_DNA"/>
</dbReference>
<dbReference type="Pfam" id="PF02627">
    <property type="entry name" value="CMD"/>
    <property type="match status" value="1"/>
</dbReference>
<dbReference type="InterPro" id="IPR004675">
    <property type="entry name" value="AhpD_core"/>
</dbReference>
<dbReference type="InterPro" id="IPR029032">
    <property type="entry name" value="AhpD-like"/>
</dbReference>
<dbReference type="GO" id="GO:0051920">
    <property type="term" value="F:peroxiredoxin activity"/>
    <property type="evidence" value="ECO:0007669"/>
    <property type="project" value="InterPro"/>
</dbReference>
<accession>A0A437MZL7</accession>
<dbReference type="PANTHER" id="PTHR35446:SF2">
    <property type="entry name" value="CARBOXYMUCONOLACTONE DECARBOXYLASE-LIKE DOMAIN-CONTAINING PROTEIN"/>
    <property type="match status" value="1"/>
</dbReference>
<dbReference type="OrthoDB" id="9801997at2"/>
<dbReference type="Proteomes" id="UP000282759">
    <property type="component" value="Unassembled WGS sequence"/>
</dbReference>
<sequence>MSNRINIQKTTPGAYKAFFQLSNYVHSTGLNQIHFDLINIRASQINGCAFCLDMHTQEALAHGENQQRIFTLDAWDETNFFDEKERAILKLTEEVTRISNRVSDATYKQAAELFGDEYLSHIIVAIIAINAWNRMAITTQMQPVLKAAATV</sequence>
<reference evidence="2 3" key="1">
    <citation type="submission" date="2019-01" db="EMBL/GenBank/DDBJ databases">
        <authorList>
            <person name="Chen W.-M."/>
        </authorList>
    </citation>
    <scope>NUCLEOTIDE SEQUENCE [LARGE SCALE GENOMIC DNA]</scope>
    <source>
        <strain evidence="2 3">YBJ-36</strain>
    </source>
</reference>
<evidence type="ECO:0000313" key="3">
    <source>
        <dbReference type="Proteomes" id="UP000282759"/>
    </source>
</evidence>
<name>A0A437MZL7_9SPHI</name>
<gene>
    <name evidence="2" type="ORF">EOD41_03780</name>
</gene>